<protein>
    <recommendedName>
        <fullName evidence="6">Peptidase S54 rhomboid domain-containing protein</fullName>
    </recommendedName>
</protein>
<evidence type="ECO:0000256" key="5">
    <source>
        <dbReference type="SAM" id="Phobius"/>
    </source>
</evidence>
<dbReference type="Pfam" id="PF01694">
    <property type="entry name" value="Rhomboid"/>
    <property type="match status" value="1"/>
</dbReference>
<feature type="domain" description="Peptidase S54 rhomboid" evidence="6">
    <location>
        <begin position="48"/>
        <end position="170"/>
    </location>
</feature>
<accession>A0ABR2K8Q1</accession>
<evidence type="ECO:0000256" key="4">
    <source>
        <dbReference type="ARBA" id="ARBA00023136"/>
    </source>
</evidence>
<feature type="transmembrane region" description="Helical" evidence="5">
    <location>
        <begin position="90"/>
        <end position="110"/>
    </location>
</feature>
<comment type="subcellular location">
    <subcellularLocation>
        <location evidence="1">Membrane</location>
        <topology evidence="1">Multi-pass membrane protein</topology>
    </subcellularLocation>
</comment>
<evidence type="ECO:0000313" key="8">
    <source>
        <dbReference type="Proteomes" id="UP001470230"/>
    </source>
</evidence>
<feature type="transmembrane region" description="Helical" evidence="5">
    <location>
        <begin position="12"/>
        <end position="33"/>
    </location>
</feature>
<dbReference type="InterPro" id="IPR022764">
    <property type="entry name" value="Peptidase_S54_rhomboid_dom"/>
</dbReference>
<reference evidence="7 8" key="1">
    <citation type="submission" date="2024-04" db="EMBL/GenBank/DDBJ databases">
        <title>Tritrichomonas musculus Genome.</title>
        <authorList>
            <person name="Alves-Ferreira E."/>
            <person name="Grigg M."/>
            <person name="Lorenzi H."/>
            <person name="Galac M."/>
        </authorList>
    </citation>
    <scope>NUCLEOTIDE SEQUENCE [LARGE SCALE GENOMIC DNA]</scope>
    <source>
        <strain evidence="7 8">EAF2021</strain>
    </source>
</reference>
<comment type="caution">
    <text evidence="7">The sequence shown here is derived from an EMBL/GenBank/DDBJ whole genome shotgun (WGS) entry which is preliminary data.</text>
</comment>
<keyword evidence="3 5" id="KW-1133">Transmembrane helix</keyword>
<sequence>MSTIIDWVAEKPVTFYFTVATFCISFFMLIVGMNPSYYFFIPSMFLAGQWWRVFTAPFVCPDGVSILISCLFLVYFGLDLEKKVNSGNYFKALIFGYGLIIISSIIISFIPGLPRSLYPIMVGPGSLIVFFLELLAQVSPNGGIKIIVEIPMTLIPIGSVLIFICLTSLGTTVSLGLLFGYLFPDMFPNIIKRIPNNAQNMEYKAAGYWVKKPSQNPRGKFSGKPHKLND</sequence>
<dbReference type="InterPro" id="IPR035952">
    <property type="entry name" value="Rhomboid-like_sf"/>
</dbReference>
<dbReference type="EMBL" id="JAPFFF010000006">
    <property type="protein sequence ID" value="KAK8887233.1"/>
    <property type="molecule type" value="Genomic_DNA"/>
</dbReference>
<evidence type="ECO:0000256" key="2">
    <source>
        <dbReference type="ARBA" id="ARBA00022692"/>
    </source>
</evidence>
<evidence type="ECO:0000256" key="1">
    <source>
        <dbReference type="ARBA" id="ARBA00004141"/>
    </source>
</evidence>
<gene>
    <name evidence="7" type="ORF">M9Y10_038271</name>
</gene>
<proteinExistence type="predicted"/>
<dbReference type="Proteomes" id="UP001470230">
    <property type="component" value="Unassembled WGS sequence"/>
</dbReference>
<feature type="transmembrane region" description="Helical" evidence="5">
    <location>
        <begin position="116"/>
        <end position="136"/>
    </location>
</feature>
<evidence type="ECO:0000313" key="7">
    <source>
        <dbReference type="EMBL" id="KAK8887233.1"/>
    </source>
</evidence>
<keyword evidence="2 5" id="KW-0812">Transmembrane</keyword>
<evidence type="ECO:0000256" key="3">
    <source>
        <dbReference type="ARBA" id="ARBA00022989"/>
    </source>
</evidence>
<dbReference type="SUPFAM" id="SSF144091">
    <property type="entry name" value="Rhomboid-like"/>
    <property type="match status" value="1"/>
</dbReference>
<dbReference type="Gene3D" id="1.20.1540.10">
    <property type="entry name" value="Rhomboid-like"/>
    <property type="match status" value="1"/>
</dbReference>
<feature type="transmembrane region" description="Helical" evidence="5">
    <location>
        <begin position="157"/>
        <end position="183"/>
    </location>
</feature>
<keyword evidence="4 5" id="KW-0472">Membrane</keyword>
<feature type="transmembrane region" description="Helical" evidence="5">
    <location>
        <begin position="53"/>
        <end position="78"/>
    </location>
</feature>
<name>A0ABR2K8Q1_9EUKA</name>
<organism evidence="7 8">
    <name type="scientific">Tritrichomonas musculus</name>
    <dbReference type="NCBI Taxonomy" id="1915356"/>
    <lineage>
        <taxon>Eukaryota</taxon>
        <taxon>Metamonada</taxon>
        <taxon>Parabasalia</taxon>
        <taxon>Tritrichomonadida</taxon>
        <taxon>Tritrichomonadidae</taxon>
        <taxon>Tritrichomonas</taxon>
    </lineage>
</organism>
<keyword evidence="8" id="KW-1185">Reference proteome</keyword>
<evidence type="ECO:0000259" key="6">
    <source>
        <dbReference type="Pfam" id="PF01694"/>
    </source>
</evidence>